<protein>
    <recommendedName>
        <fullName evidence="4">2-dehydropantoate 2-reductase</fullName>
        <ecNumber evidence="4">1.1.1.169</ecNumber>
    </recommendedName>
    <alternativeName>
        <fullName evidence="4">Ketopantoate reductase</fullName>
    </alternativeName>
</protein>
<name>A0A3N4LG50_9PEZI</name>
<dbReference type="InterPro" id="IPR008927">
    <property type="entry name" value="6-PGluconate_DH-like_C_sf"/>
</dbReference>
<gene>
    <name evidence="7" type="ORF">P167DRAFT_602095</name>
</gene>
<dbReference type="Proteomes" id="UP000277580">
    <property type="component" value="Unassembled WGS sequence"/>
</dbReference>
<dbReference type="EMBL" id="ML119107">
    <property type="protein sequence ID" value="RPB16935.1"/>
    <property type="molecule type" value="Genomic_DNA"/>
</dbReference>
<dbReference type="SUPFAM" id="SSF48179">
    <property type="entry name" value="6-phosphogluconate dehydrogenase C-terminal domain-like"/>
    <property type="match status" value="1"/>
</dbReference>
<proteinExistence type="inferred from homology"/>
<dbReference type="InterPro" id="IPR013332">
    <property type="entry name" value="KPR_N"/>
</dbReference>
<dbReference type="InterPro" id="IPR051402">
    <property type="entry name" value="KPR-Related"/>
</dbReference>
<dbReference type="GO" id="GO:0015940">
    <property type="term" value="P:pantothenate biosynthetic process"/>
    <property type="evidence" value="ECO:0007669"/>
    <property type="project" value="InterPro"/>
</dbReference>
<reference evidence="7 8" key="1">
    <citation type="journal article" date="2018" name="Nat. Ecol. Evol.">
        <title>Pezizomycetes genomes reveal the molecular basis of ectomycorrhizal truffle lifestyle.</title>
        <authorList>
            <person name="Murat C."/>
            <person name="Payen T."/>
            <person name="Noel B."/>
            <person name="Kuo A."/>
            <person name="Morin E."/>
            <person name="Chen J."/>
            <person name="Kohler A."/>
            <person name="Krizsan K."/>
            <person name="Balestrini R."/>
            <person name="Da Silva C."/>
            <person name="Montanini B."/>
            <person name="Hainaut M."/>
            <person name="Levati E."/>
            <person name="Barry K.W."/>
            <person name="Belfiori B."/>
            <person name="Cichocki N."/>
            <person name="Clum A."/>
            <person name="Dockter R.B."/>
            <person name="Fauchery L."/>
            <person name="Guy J."/>
            <person name="Iotti M."/>
            <person name="Le Tacon F."/>
            <person name="Lindquist E.A."/>
            <person name="Lipzen A."/>
            <person name="Malagnac F."/>
            <person name="Mello A."/>
            <person name="Molinier V."/>
            <person name="Miyauchi S."/>
            <person name="Poulain J."/>
            <person name="Riccioni C."/>
            <person name="Rubini A."/>
            <person name="Sitrit Y."/>
            <person name="Splivallo R."/>
            <person name="Traeger S."/>
            <person name="Wang M."/>
            <person name="Zifcakova L."/>
            <person name="Wipf D."/>
            <person name="Zambonelli A."/>
            <person name="Paolocci F."/>
            <person name="Nowrousian M."/>
            <person name="Ottonello S."/>
            <person name="Baldrian P."/>
            <person name="Spatafora J.W."/>
            <person name="Henrissat B."/>
            <person name="Nagy L.G."/>
            <person name="Aury J.M."/>
            <person name="Wincker P."/>
            <person name="Grigoriev I.V."/>
            <person name="Bonfante P."/>
            <person name="Martin F.M."/>
        </authorList>
    </citation>
    <scope>NUCLEOTIDE SEQUENCE [LARGE SCALE GENOMIC DNA]</scope>
    <source>
        <strain evidence="7 8">CCBAS932</strain>
    </source>
</reference>
<evidence type="ECO:0000256" key="1">
    <source>
        <dbReference type="ARBA" id="ARBA00007870"/>
    </source>
</evidence>
<evidence type="ECO:0000259" key="6">
    <source>
        <dbReference type="Pfam" id="PF08546"/>
    </source>
</evidence>
<evidence type="ECO:0000313" key="8">
    <source>
        <dbReference type="Proteomes" id="UP000277580"/>
    </source>
</evidence>
<dbReference type="SUPFAM" id="SSF51735">
    <property type="entry name" value="NAD(P)-binding Rossmann-fold domains"/>
    <property type="match status" value="1"/>
</dbReference>
<dbReference type="Pfam" id="PF08546">
    <property type="entry name" value="ApbA_C"/>
    <property type="match status" value="1"/>
</dbReference>
<dbReference type="InterPro" id="IPR013752">
    <property type="entry name" value="KPA_reductase"/>
</dbReference>
<comment type="function">
    <text evidence="4">Catalyzes the NADPH-dependent reduction of ketopantoate into pantoic acid.</text>
</comment>
<comment type="catalytic activity">
    <reaction evidence="4">
        <text>(R)-pantoate + NADP(+) = 2-dehydropantoate + NADPH + H(+)</text>
        <dbReference type="Rhea" id="RHEA:16233"/>
        <dbReference type="ChEBI" id="CHEBI:11561"/>
        <dbReference type="ChEBI" id="CHEBI:15378"/>
        <dbReference type="ChEBI" id="CHEBI:15980"/>
        <dbReference type="ChEBI" id="CHEBI:57783"/>
        <dbReference type="ChEBI" id="CHEBI:58349"/>
        <dbReference type="EC" id="1.1.1.169"/>
    </reaction>
</comment>
<dbReference type="InParanoid" id="A0A3N4LG50"/>
<dbReference type="GO" id="GO:0005737">
    <property type="term" value="C:cytoplasm"/>
    <property type="evidence" value="ECO:0007669"/>
    <property type="project" value="TreeGrafter"/>
</dbReference>
<dbReference type="Gene3D" id="3.40.50.720">
    <property type="entry name" value="NAD(P)-binding Rossmann-like Domain"/>
    <property type="match status" value="1"/>
</dbReference>
<dbReference type="NCBIfam" id="TIGR00745">
    <property type="entry name" value="apbA_panE"/>
    <property type="match status" value="1"/>
</dbReference>
<evidence type="ECO:0000256" key="3">
    <source>
        <dbReference type="ARBA" id="ARBA00023002"/>
    </source>
</evidence>
<evidence type="ECO:0000256" key="2">
    <source>
        <dbReference type="ARBA" id="ARBA00022857"/>
    </source>
</evidence>
<dbReference type="EC" id="1.1.1.169" evidence="4"/>
<keyword evidence="2 4" id="KW-0521">NADP</keyword>
<sequence length="335" mass="36690">MMESATNKKSLKIFIFGGGSLGGLYSHLLSTSEFADVQITIACRGNYDIVSQSGFKITTNNWGNHICRPHRVIRDPHEIQGESYDYVIVTTKVLPQASLPLARFPLQSDVPIVLIQNGVGIEKPYREAFPANPIASGVAYITASQPSPGHILQYGAIATMTIGLYDRADNPTDRSKIQYLAALFDASGFPCAATDEIHVERWGKLGWNGSWNVVCAATNLDTQSFLASSPQAVELVEKIIREVAKTANAVGVKIDADTLVEERMGWTLKAPPIVPSMLQDARKGFQMELEAYCGNVWRIAESVGVEVPCIKSMYTILATMNWRFMNAPKTATANM</sequence>
<dbReference type="PANTHER" id="PTHR21708">
    <property type="entry name" value="PROBABLE 2-DEHYDROPANTOATE 2-REDUCTASE"/>
    <property type="match status" value="1"/>
</dbReference>
<dbReference type="FunFam" id="1.10.1040.10:FF:000017">
    <property type="entry name" value="2-dehydropantoate 2-reductase"/>
    <property type="match status" value="1"/>
</dbReference>
<dbReference type="GO" id="GO:0008677">
    <property type="term" value="F:2-dehydropantoate 2-reductase activity"/>
    <property type="evidence" value="ECO:0007669"/>
    <property type="project" value="UniProtKB-EC"/>
</dbReference>
<organism evidence="7 8">
    <name type="scientific">Morchella conica CCBAS932</name>
    <dbReference type="NCBI Taxonomy" id="1392247"/>
    <lineage>
        <taxon>Eukaryota</taxon>
        <taxon>Fungi</taxon>
        <taxon>Dikarya</taxon>
        <taxon>Ascomycota</taxon>
        <taxon>Pezizomycotina</taxon>
        <taxon>Pezizomycetes</taxon>
        <taxon>Pezizales</taxon>
        <taxon>Morchellaceae</taxon>
        <taxon>Morchella</taxon>
    </lineage>
</organism>
<evidence type="ECO:0000256" key="4">
    <source>
        <dbReference type="RuleBase" id="RU362068"/>
    </source>
</evidence>
<comment type="similarity">
    <text evidence="1 4">Belongs to the ketopantoate reductase family.</text>
</comment>
<feature type="domain" description="Ketopantoate reductase C-terminal" evidence="6">
    <location>
        <begin position="197"/>
        <end position="319"/>
    </location>
</feature>
<dbReference type="STRING" id="1392247.A0A3N4LG50"/>
<feature type="domain" description="Ketopantoate reductase N-terminal" evidence="5">
    <location>
        <begin position="13"/>
        <end position="166"/>
    </location>
</feature>
<dbReference type="Pfam" id="PF02558">
    <property type="entry name" value="ApbA"/>
    <property type="match status" value="1"/>
</dbReference>
<dbReference type="FunCoup" id="A0A3N4LG50">
    <property type="interactions" value="34"/>
</dbReference>
<accession>A0A3N4LG50</accession>
<keyword evidence="8" id="KW-1185">Reference proteome</keyword>
<dbReference type="AlphaFoldDB" id="A0A3N4LG50"/>
<dbReference type="InterPro" id="IPR013328">
    <property type="entry name" value="6PGD_dom2"/>
</dbReference>
<dbReference type="OrthoDB" id="3609at2759"/>
<dbReference type="PANTHER" id="PTHR21708:SF30">
    <property type="entry name" value="2-DEHYDROPANTOATE 2-REDUCTASE-RELATED"/>
    <property type="match status" value="1"/>
</dbReference>
<dbReference type="InterPro" id="IPR003710">
    <property type="entry name" value="ApbA"/>
</dbReference>
<dbReference type="InterPro" id="IPR036291">
    <property type="entry name" value="NAD(P)-bd_dom_sf"/>
</dbReference>
<evidence type="ECO:0000313" key="7">
    <source>
        <dbReference type="EMBL" id="RPB16935.1"/>
    </source>
</evidence>
<keyword evidence="3 4" id="KW-0560">Oxidoreductase</keyword>
<dbReference type="Gene3D" id="1.10.1040.10">
    <property type="entry name" value="N-(1-d-carboxylethyl)-l-norvaline Dehydrogenase, domain 2"/>
    <property type="match status" value="1"/>
</dbReference>
<evidence type="ECO:0000259" key="5">
    <source>
        <dbReference type="Pfam" id="PF02558"/>
    </source>
</evidence>